<evidence type="ECO:0000313" key="1">
    <source>
        <dbReference type="EMBL" id="EFM48521.1"/>
    </source>
</evidence>
<dbReference type="STRING" id="553207.HMPREF0299_6962"/>
<dbReference type="EMBL" id="ACSH02000005">
    <property type="protein sequence ID" value="EFM48521.1"/>
    <property type="molecule type" value="Genomic_DNA"/>
</dbReference>
<dbReference type="Proteomes" id="UP000004218">
    <property type="component" value="Unassembled WGS sequence"/>
</dbReference>
<proteinExistence type="predicted"/>
<protein>
    <submittedName>
        <fullName evidence="1">Uncharacterized protein</fullName>
    </submittedName>
</protein>
<evidence type="ECO:0000313" key="2">
    <source>
        <dbReference type="Proteomes" id="UP000004218"/>
    </source>
</evidence>
<accession>E0DGG5</accession>
<organism evidence="1 2">
    <name type="scientific">Corynebacterium matruchotii ATCC 14266</name>
    <dbReference type="NCBI Taxonomy" id="553207"/>
    <lineage>
        <taxon>Bacteria</taxon>
        <taxon>Bacillati</taxon>
        <taxon>Actinomycetota</taxon>
        <taxon>Actinomycetes</taxon>
        <taxon>Mycobacteriales</taxon>
        <taxon>Corynebacteriaceae</taxon>
        <taxon>Corynebacterium</taxon>
    </lineage>
</organism>
<name>E0DGG5_9CORY</name>
<keyword evidence="2" id="KW-1185">Reference proteome</keyword>
<gene>
    <name evidence="1" type="ORF">HMPREF0299_6962</name>
</gene>
<dbReference type="AlphaFoldDB" id="E0DGG5"/>
<sequence length="89" mass="9975">MARFPFRGYQNVRNSLLSLTGHPIVTILANRLTSPPTEWASTSEQNQTTLSNACGSIVHHCSCVICYKHPHIMQKLPHIMGAIVRFSQE</sequence>
<comment type="caution">
    <text evidence="1">The sequence shown here is derived from an EMBL/GenBank/DDBJ whole genome shotgun (WGS) entry which is preliminary data.</text>
</comment>
<reference evidence="1" key="1">
    <citation type="submission" date="2010-08" db="EMBL/GenBank/DDBJ databases">
        <authorList>
            <person name="Harkins D.M."/>
            <person name="Madupu R."/>
            <person name="Durkin A.S."/>
            <person name="Torralba M."/>
            <person name="Methe B."/>
            <person name="Sutton G.G."/>
            <person name="Nelson K.E."/>
        </authorList>
    </citation>
    <scope>NUCLEOTIDE SEQUENCE [LARGE SCALE GENOMIC DNA]</scope>
    <source>
        <strain evidence="1">ATCC 14266</strain>
    </source>
</reference>